<dbReference type="RefSeq" id="XP_046008319.1">
    <property type="nucleotide sequence ID" value="XM_046162703.1"/>
</dbReference>
<gene>
    <name evidence="7" type="ORF">B0I36DRAFT_434389</name>
</gene>
<evidence type="ECO:0000256" key="5">
    <source>
        <dbReference type="ARBA" id="ARBA00048142"/>
    </source>
</evidence>
<dbReference type="OrthoDB" id="5322683at2759"/>
<dbReference type="GO" id="GO:0005759">
    <property type="term" value="C:mitochondrial matrix"/>
    <property type="evidence" value="ECO:0007669"/>
    <property type="project" value="TreeGrafter"/>
</dbReference>
<evidence type="ECO:0000313" key="8">
    <source>
        <dbReference type="Proteomes" id="UP000756346"/>
    </source>
</evidence>
<feature type="domain" description="Aldehyde dehydrogenase" evidence="6">
    <location>
        <begin position="475"/>
        <end position="555"/>
    </location>
</feature>
<dbReference type="GO" id="GO:0010133">
    <property type="term" value="P:L-proline catabolic process to L-glutamate"/>
    <property type="evidence" value="ECO:0007669"/>
    <property type="project" value="TreeGrafter"/>
</dbReference>
<feature type="domain" description="Aldehyde dehydrogenase" evidence="6">
    <location>
        <begin position="62"/>
        <end position="409"/>
    </location>
</feature>
<evidence type="ECO:0000256" key="1">
    <source>
        <dbReference type="ARBA" id="ARBA00004786"/>
    </source>
</evidence>
<evidence type="ECO:0000259" key="6">
    <source>
        <dbReference type="Pfam" id="PF00171"/>
    </source>
</evidence>
<dbReference type="InterPro" id="IPR016160">
    <property type="entry name" value="Ald_DH_CS_CYS"/>
</dbReference>
<dbReference type="FunFam" id="3.40.605.10:FF:000006">
    <property type="entry name" value="1-pyrroline-5-carboxylate dehydrogenase"/>
    <property type="match status" value="1"/>
</dbReference>
<dbReference type="Gene3D" id="3.40.605.10">
    <property type="entry name" value="Aldehyde Dehydrogenase, Chain A, domain 1"/>
    <property type="match status" value="2"/>
</dbReference>
<dbReference type="Gene3D" id="3.40.309.10">
    <property type="entry name" value="Aldehyde Dehydrogenase, Chain A, domain 2"/>
    <property type="match status" value="2"/>
</dbReference>
<dbReference type="PANTHER" id="PTHR42862">
    <property type="entry name" value="DELTA-1-PYRROLINE-5-CARBOXYLATE DEHYDROGENASE 1, ISOFORM A-RELATED"/>
    <property type="match status" value="1"/>
</dbReference>
<dbReference type="InterPro" id="IPR016161">
    <property type="entry name" value="Ald_DH/histidinol_DH"/>
</dbReference>
<keyword evidence="4" id="KW-0520">NAD</keyword>
<evidence type="ECO:0000256" key="2">
    <source>
        <dbReference type="ARBA" id="ARBA00012884"/>
    </source>
</evidence>
<evidence type="ECO:0000256" key="3">
    <source>
        <dbReference type="ARBA" id="ARBA00023002"/>
    </source>
</evidence>
<comment type="caution">
    <text evidence="7">The sequence shown here is derived from an EMBL/GenBank/DDBJ whole genome shotgun (WGS) entry which is preliminary data.</text>
</comment>
<dbReference type="InterPro" id="IPR016163">
    <property type="entry name" value="Ald_DH_C"/>
</dbReference>
<dbReference type="InterPro" id="IPR015590">
    <property type="entry name" value="Aldehyde_DH_dom"/>
</dbReference>
<comment type="pathway">
    <text evidence="1">Amino-acid degradation; L-proline degradation into L-glutamate; L-glutamate from L-proline: step 2/2.</text>
</comment>
<dbReference type="EMBL" id="JAGTJQ010000009">
    <property type="protein sequence ID" value="KAH7024771.1"/>
    <property type="molecule type" value="Genomic_DNA"/>
</dbReference>
<keyword evidence="8" id="KW-1185">Reference proteome</keyword>
<name>A0A9P8Y0U0_9PEZI</name>
<proteinExistence type="predicted"/>
<dbReference type="PROSITE" id="PS00070">
    <property type="entry name" value="ALDEHYDE_DEHYDR_CYS"/>
    <property type="match status" value="1"/>
</dbReference>
<dbReference type="InterPro" id="IPR016162">
    <property type="entry name" value="Ald_DH_N"/>
</dbReference>
<dbReference type="SUPFAM" id="SSF53720">
    <property type="entry name" value="ALDH-like"/>
    <property type="match status" value="2"/>
</dbReference>
<keyword evidence="3" id="KW-0560">Oxidoreductase</keyword>
<dbReference type="AlphaFoldDB" id="A0A9P8Y0U0"/>
<dbReference type="GeneID" id="70192249"/>
<comment type="catalytic activity">
    <reaction evidence="5">
        <text>L-glutamate 5-semialdehyde + NAD(+) + H2O = L-glutamate + NADH + 2 H(+)</text>
        <dbReference type="Rhea" id="RHEA:30235"/>
        <dbReference type="ChEBI" id="CHEBI:15377"/>
        <dbReference type="ChEBI" id="CHEBI:15378"/>
        <dbReference type="ChEBI" id="CHEBI:29985"/>
        <dbReference type="ChEBI" id="CHEBI:57540"/>
        <dbReference type="ChEBI" id="CHEBI:57945"/>
        <dbReference type="ChEBI" id="CHEBI:58066"/>
        <dbReference type="EC" id="1.2.1.88"/>
    </reaction>
</comment>
<sequence>MSILGTFKLPALVNEPFTQYGPGSRDRAQLEQTVEDLKKRPAQKVYPNVDGKDVETGDVAQQSSPFDHKLCLAEYHQADAALVQKAIDGALAAKRKWVAMPLHDRAAIFYRAAALIQGPYRDEMMAATMLGQGKNPYQADIDCVAESIDFLKTFPALAEGLYQNQPPFNASGVWNRSEVRPLDGFVYAVSPFNFTALAVNLVLAPLIVGNVVVWKPSPGAILSSWLFNKIMIEAGLPAGVVQFVPGEAAPVTDAALSSRHFSALHFTGSTDVFRSLWSKIAAQVGSFTSYPRMVGETSGKNFHLLHPSTRDVRSAAYKTIRAAFEYQGQKCSACSRVYVPQSLAGEFLQAMVDKTKTLSMGDKMTDFCGPVINRQAFDRIKAILDEAKADASVSVLEGGQCDDSTGFYIVSGSSPRAPFISSYPVKGPSQVFRRLLTAKHSETDHSSSKRAAVQVHEGGNIWARGGRDSAYGLDFLQMVNDTSEFALTGAFFATDRNAIVEATEELRFAAGNFYINDQCTGAMPGHQPFGGSRASGTNDKAGTATLLQRFVSWRTIKEGFTTISDVLYPSNME</sequence>
<dbReference type="PANTHER" id="PTHR42862:SF1">
    <property type="entry name" value="DELTA-1-PYRROLINE-5-CARBOXYLATE DEHYDROGENASE 2, ISOFORM A-RELATED"/>
    <property type="match status" value="1"/>
</dbReference>
<evidence type="ECO:0000256" key="4">
    <source>
        <dbReference type="ARBA" id="ARBA00023027"/>
    </source>
</evidence>
<evidence type="ECO:0000313" key="7">
    <source>
        <dbReference type="EMBL" id="KAH7024771.1"/>
    </source>
</evidence>
<organism evidence="7 8">
    <name type="scientific">Microdochium trichocladiopsis</name>
    <dbReference type="NCBI Taxonomy" id="1682393"/>
    <lineage>
        <taxon>Eukaryota</taxon>
        <taxon>Fungi</taxon>
        <taxon>Dikarya</taxon>
        <taxon>Ascomycota</taxon>
        <taxon>Pezizomycotina</taxon>
        <taxon>Sordariomycetes</taxon>
        <taxon>Xylariomycetidae</taxon>
        <taxon>Xylariales</taxon>
        <taxon>Microdochiaceae</taxon>
        <taxon>Microdochium</taxon>
    </lineage>
</organism>
<dbReference type="InterPro" id="IPR050485">
    <property type="entry name" value="Proline_metab_enzyme"/>
</dbReference>
<dbReference type="GO" id="GO:0003842">
    <property type="term" value="F:L-glutamate gamma-semialdehyde dehydrogenase activity"/>
    <property type="evidence" value="ECO:0007669"/>
    <property type="project" value="UniProtKB-EC"/>
</dbReference>
<dbReference type="EC" id="1.2.1.88" evidence="2"/>
<accession>A0A9P8Y0U0</accession>
<reference evidence="7" key="1">
    <citation type="journal article" date="2021" name="Nat. Commun.">
        <title>Genetic determinants of endophytism in the Arabidopsis root mycobiome.</title>
        <authorList>
            <person name="Mesny F."/>
            <person name="Miyauchi S."/>
            <person name="Thiergart T."/>
            <person name="Pickel B."/>
            <person name="Atanasova L."/>
            <person name="Karlsson M."/>
            <person name="Huettel B."/>
            <person name="Barry K.W."/>
            <person name="Haridas S."/>
            <person name="Chen C."/>
            <person name="Bauer D."/>
            <person name="Andreopoulos W."/>
            <person name="Pangilinan J."/>
            <person name="LaButti K."/>
            <person name="Riley R."/>
            <person name="Lipzen A."/>
            <person name="Clum A."/>
            <person name="Drula E."/>
            <person name="Henrissat B."/>
            <person name="Kohler A."/>
            <person name="Grigoriev I.V."/>
            <person name="Martin F.M."/>
            <person name="Hacquard S."/>
        </authorList>
    </citation>
    <scope>NUCLEOTIDE SEQUENCE</scope>
    <source>
        <strain evidence="7">MPI-CAGE-CH-0230</strain>
    </source>
</reference>
<dbReference type="Pfam" id="PF00171">
    <property type="entry name" value="Aldedh"/>
    <property type="match status" value="2"/>
</dbReference>
<protein>
    <recommendedName>
        <fullName evidence="2">L-glutamate gamma-semialdehyde dehydrogenase</fullName>
        <ecNumber evidence="2">1.2.1.88</ecNumber>
    </recommendedName>
</protein>
<dbReference type="Proteomes" id="UP000756346">
    <property type="component" value="Unassembled WGS sequence"/>
</dbReference>